<dbReference type="STRING" id="445975.COLSTE_01903"/>
<keyword evidence="2" id="KW-1185">Reference proteome</keyword>
<organism evidence="1 2">
    <name type="scientific">Collinsella stercoris DSM 13279</name>
    <dbReference type="NCBI Taxonomy" id="445975"/>
    <lineage>
        <taxon>Bacteria</taxon>
        <taxon>Bacillati</taxon>
        <taxon>Actinomycetota</taxon>
        <taxon>Coriobacteriia</taxon>
        <taxon>Coriobacteriales</taxon>
        <taxon>Coriobacteriaceae</taxon>
        <taxon>Collinsella</taxon>
    </lineage>
</organism>
<dbReference type="AlphaFoldDB" id="B6GCT0"/>
<dbReference type="Proteomes" id="UP000003560">
    <property type="component" value="Unassembled WGS sequence"/>
</dbReference>
<sequence>MGVPSSFERCEGISSYLVQKDSTARPADSTVLAHPYHLLRISGILFVYAFTV</sequence>
<comment type="caution">
    <text evidence="1">The sequence shown here is derived from an EMBL/GenBank/DDBJ whole genome shotgun (WGS) entry which is preliminary data.</text>
</comment>
<reference evidence="1 2" key="2">
    <citation type="submission" date="2008-10" db="EMBL/GenBank/DDBJ databases">
        <authorList>
            <person name="Fulton L."/>
            <person name="Clifton S."/>
            <person name="Fulton B."/>
            <person name="Xu J."/>
            <person name="Minx P."/>
            <person name="Pepin K.H."/>
            <person name="Johnson M."/>
            <person name="Thiruvilangam P."/>
            <person name="Bhonagiri V."/>
            <person name="Nash W.E."/>
            <person name="Mardis E.R."/>
            <person name="Wilson R.K."/>
        </authorList>
    </citation>
    <scope>NUCLEOTIDE SEQUENCE [LARGE SCALE GENOMIC DNA]</scope>
    <source>
        <strain evidence="1 2">DSM 13279</strain>
    </source>
</reference>
<proteinExistence type="predicted"/>
<evidence type="ECO:0000313" key="2">
    <source>
        <dbReference type="Proteomes" id="UP000003560"/>
    </source>
</evidence>
<dbReference type="HOGENOM" id="CLU_3078759_0_0_11"/>
<reference evidence="1 2" key="1">
    <citation type="submission" date="2008-10" db="EMBL/GenBank/DDBJ databases">
        <title>Draft genome sequence of Collinsella stercoris (DSM 13279).</title>
        <authorList>
            <person name="Sudarsanam P."/>
            <person name="Ley R."/>
            <person name="Guruge J."/>
            <person name="Turnbaugh P.J."/>
            <person name="Mahowald M."/>
            <person name="Liep D."/>
            <person name="Gordon J."/>
        </authorList>
    </citation>
    <scope>NUCLEOTIDE SEQUENCE [LARGE SCALE GENOMIC DNA]</scope>
    <source>
        <strain evidence="1 2">DSM 13279</strain>
    </source>
</reference>
<dbReference type="EMBL" id="ABXJ01000110">
    <property type="protein sequence ID" value="EEA89919.1"/>
    <property type="molecule type" value="Genomic_DNA"/>
</dbReference>
<accession>B6GCT0</accession>
<gene>
    <name evidence="1" type="ORF">COLSTE_01903</name>
</gene>
<name>B6GCT0_9ACTN</name>
<protein>
    <submittedName>
        <fullName evidence="1">Uncharacterized protein</fullName>
    </submittedName>
</protein>
<evidence type="ECO:0000313" key="1">
    <source>
        <dbReference type="EMBL" id="EEA89919.1"/>
    </source>
</evidence>